<evidence type="ECO:0000256" key="7">
    <source>
        <dbReference type="ARBA" id="ARBA00022989"/>
    </source>
</evidence>
<evidence type="ECO:0000256" key="2">
    <source>
        <dbReference type="ARBA" id="ARBA00007535"/>
    </source>
</evidence>
<dbReference type="EMBL" id="QGNW01000007">
    <property type="protein sequence ID" value="RVX20226.1"/>
    <property type="molecule type" value="Genomic_DNA"/>
</dbReference>
<evidence type="ECO:0000256" key="3">
    <source>
        <dbReference type="ARBA" id="ARBA00022448"/>
    </source>
</evidence>
<keyword evidence="5" id="KW-0460">Magnesium</keyword>
<feature type="transmembrane region" description="Helical" evidence="10">
    <location>
        <begin position="72"/>
        <end position="91"/>
    </location>
</feature>
<proteinExistence type="inferred from homology"/>
<keyword evidence="4 10" id="KW-0812">Transmembrane</keyword>
<keyword evidence="8" id="KW-0406">Ion transport</keyword>
<accession>A0A438KG99</accession>
<keyword evidence="3" id="KW-0813">Transport</keyword>
<evidence type="ECO:0000313" key="12">
    <source>
        <dbReference type="EMBL" id="RVX20226.1"/>
    </source>
</evidence>
<dbReference type="GO" id="GO:0016020">
    <property type="term" value="C:membrane"/>
    <property type="evidence" value="ECO:0007669"/>
    <property type="project" value="UniProtKB-SubCell"/>
</dbReference>
<dbReference type="InterPro" id="IPR039204">
    <property type="entry name" value="MRS2-like"/>
</dbReference>
<evidence type="ECO:0000256" key="6">
    <source>
        <dbReference type="ARBA" id="ARBA00022946"/>
    </source>
</evidence>
<evidence type="ECO:0000256" key="9">
    <source>
        <dbReference type="ARBA" id="ARBA00023136"/>
    </source>
</evidence>
<comment type="similarity">
    <text evidence="2">Belongs to the CorA metal ion transporter (MIT) (TC 1.A.35.5) family.</text>
</comment>
<sequence>MMRKSLPYIAWPLTDQKFPRRMPKMLQCLLSPCRCESCHGQAERLLDSAREMEDSIAVNLSSRRLEVSRVELLLQVGTFCIAVGALVAGIFGMNLKSYLEEHAVC</sequence>
<dbReference type="Proteomes" id="UP000288805">
    <property type="component" value="Unassembled WGS sequence"/>
</dbReference>
<organism evidence="12 13">
    <name type="scientific">Vitis vinifera</name>
    <name type="common">Grape</name>
    <dbReference type="NCBI Taxonomy" id="29760"/>
    <lineage>
        <taxon>Eukaryota</taxon>
        <taxon>Viridiplantae</taxon>
        <taxon>Streptophyta</taxon>
        <taxon>Embryophyta</taxon>
        <taxon>Tracheophyta</taxon>
        <taxon>Spermatophyta</taxon>
        <taxon>Magnoliopsida</taxon>
        <taxon>eudicotyledons</taxon>
        <taxon>Gunneridae</taxon>
        <taxon>Pentapetalae</taxon>
        <taxon>rosids</taxon>
        <taxon>Vitales</taxon>
        <taxon>Vitaceae</taxon>
        <taxon>Viteae</taxon>
        <taxon>Vitis</taxon>
    </lineage>
</organism>
<evidence type="ECO:0000313" key="11">
    <source>
        <dbReference type="EMBL" id="RVW54400.1"/>
    </source>
</evidence>
<comment type="subcellular location">
    <subcellularLocation>
        <location evidence="1">Membrane</location>
        <topology evidence="1">Multi-pass membrane protein</topology>
    </subcellularLocation>
</comment>
<dbReference type="EMBL" id="QGNW01001128">
    <property type="protein sequence ID" value="RVW54400.1"/>
    <property type="molecule type" value="Genomic_DNA"/>
</dbReference>
<protein>
    <submittedName>
        <fullName evidence="12">Magnesium transporter MRS2-11, chloroplastic</fullName>
    </submittedName>
</protein>
<gene>
    <name evidence="12" type="primary">MRS2-11_0</name>
    <name evidence="11" type="synonym">MRS2-11_3</name>
    <name evidence="12" type="ORF">CK203_004776</name>
    <name evidence="11" type="ORF">CK203_068341</name>
</gene>
<evidence type="ECO:0000256" key="1">
    <source>
        <dbReference type="ARBA" id="ARBA00004141"/>
    </source>
</evidence>
<evidence type="ECO:0000256" key="5">
    <source>
        <dbReference type="ARBA" id="ARBA00022842"/>
    </source>
</evidence>
<comment type="caution">
    <text evidence="12">The sequence shown here is derived from an EMBL/GenBank/DDBJ whole genome shotgun (WGS) entry which is preliminary data.</text>
</comment>
<keyword evidence="6" id="KW-0809">Transit peptide</keyword>
<reference evidence="12 13" key="1">
    <citation type="journal article" date="2018" name="PLoS Genet.">
        <title>Population sequencing reveals clonal diversity and ancestral inbreeding in the grapevine cultivar Chardonnay.</title>
        <authorList>
            <person name="Roach M.J."/>
            <person name="Johnson D.L."/>
            <person name="Bohlmann J."/>
            <person name="van Vuuren H.J."/>
            <person name="Jones S.J."/>
            <person name="Pretorius I.S."/>
            <person name="Schmidt S.A."/>
            <person name="Borneman A.R."/>
        </authorList>
    </citation>
    <scope>NUCLEOTIDE SEQUENCE [LARGE SCALE GENOMIC DNA]</scope>
    <source>
        <strain evidence="13">cv. Chardonnay</strain>
        <strain evidence="12">I10V1</strain>
        <tissue evidence="12">Leaf</tissue>
    </source>
</reference>
<dbReference type="AlphaFoldDB" id="A0A438KG99"/>
<name>A0A438KG99_VITVI</name>
<dbReference type="PANTHER" id="PTHR13890">
    <property type="entry name" value="RNA SPLICING PROTEIN MRS2, MITOCHONDRIAL"/>
    <property type="match status" value="1"/>
</dbReference>
<keyword evidence="9 10" id="KW-0472">Membrane</keyword>
<dbReference type="GO" id="GO:0015095">
    <property type="term" value="F:magnesium ion transmembrane transporter activity"/>
    <property type="evidence" value="ECO:0007669"/>
    <property type="project" value="UniProtKB-ARBA"/>
</dbReference>
<evidence type="ECO:0000256" key="8">
    <source>
        <dbReference type="ARBA" id="ARBA00023065"/>
    </source>
</evidence>
<keyword evidence="7 10" id="KW-1133">Transmembrane helix</keyword>
<evidence type="ECO:0000256" key="10">
    <source>
        <dbReference type="SAM" id="Phobius"/>
    </source>
</evidence>
<dbReference type="PANTHER" id="PTHR13890:SF0">
    <property type="entry name" value="MAGNESIUM TRANSPORTER MRS2 HOMOLOG, MITOCHONDRIAL"/>
    <property type="match status" value="1"/>
</dbReference>
<evidence type="ECO:0000313" key="13">
    <source>
        <dbReference type="Proteomes" id="UP000288805"/>
    </source>
</evidence>
<evidence type="ECO:0000256" key="4">
    <source>
        <dbReference type="ARBA" id="ARBA00022692"/>
    </source>
</evidence>